<keyword evidence="1" id="KW-0812">Transmembrane</keyword>
<dbReference type="Proteomes" id="UP001298593">
    <property type="component" value="Unassembled WGS sequence"/>
</dbReference>
<feature type="transmembrane region" description="Helical" evidence="1">
    <location>
        <begin position="32"/>
        <end position="52"/>
    </location>
</feature>
<reference evidence="2 3" key="1">
    <citation type="submission" date="2023-12" db="EMBL/GenBank/DDBJ databases">
        <title>Description of new species of Mycobacterium terrae complex isolated from sewage at the Sao Paulo Zoological Park Foundation in Brazil.</title>
        <authorList>
            <person name="Romagnoli C.L."/>
            <person name="Conceicao E.C."/>
            <person name="Machado E."/>
            <person name="Barreto L.B.P.F."/>
            <person name="Sharma A."/>
            <person name="Silva N.M."/>
            <person name="Marques L.E."/>
            <person name="Juliana M.A."/>
            <person name="Lourenco M.C.S."/>
            <person name="Digiampietri L.A."/>
            <person name="Suffys P.N."/>
            <person name="Viana-Niero C."/>
        </authorList>
    </citation>
    <scope>NUCLEOTIDE SEQUENCE [LARGE SCALE GENOMIC DNA]</scope>
    <source>
        <strain evidence="2 3">MYC340</strain>
    </source>
</reference>
<evidence type="ECO:0000313" key="3">
    <source>
        <dbReference type="Proteomes" id="UP001298593"/>
    </source>
</evidence>
<gene>
    <name evidence="2" type="ORF">KV113_16780</name>
</gene>
<dbReference type="RefSeq" id="WP_224977292.1">
    <property type="nucleotide sequence ID" value="NZ_JAYJJU010000017.1"/>
</dbReference>
<sequence length="58" mass="6372">MQDPRPVMIGLGLVLLILGLVFGIYVLWAIGIALLVIGAVFWLLGTVGRPVAGRRHWY</sequence>
<evidence type="ECO:0000256" key="1">
    <source>
        <dbReference type="SAM" id="Phobius"/>
    </source>
</evidence>
<evidence type="ECO:0000313" key="2">
    <source>
        <dbReference type="EMBL" id="MEB3033207.1"/>
    </source>
</evidence>
<accession>A0ABU5XZL5</accession>
<comment type="caution">
    <text evidence="2">The sequence shown here is derived from an EMBL/GenBank/DDBJ whole genome shotgun (WGS) entry which is preliminary data.</text>
</comment>
<organism evidence="2 3">
    <name type="scientific">[Mycobacterium] nativiensis</name>
    <dbReference type="NCBI Taxonomy" id="2855503"/>
    <lineage>
        <taxon>Bacteria</taxon>
        <taxon>Bacillati</taxon>
        <taxon>Actinomycetota</taxon>
        <taxon>Actinomycetes</taxon>
        <taxon>Mycobacteriales</taxon>
        <taxon>Mycobacteriaceae</taxon>
        <taxon>Mycolicibacter</taxon>
    </lineage>
</organism>
<keyword evidence="3" id="KW-1185">Reference proteome</keyword>
<dbReference type="EMBL" id="JAYJJU010000017">
    <property type="protein sequence ID" value="MEB3033207.1"/>
    <property type="molecule type" value="Genomic_DNA"/>
</dbReference>
<proteinExistence type="predicted"/>
<feature type="transmembrane region" description="Helical" evidence="1">
    <location>
        <begin position="7"/>
        <end position="26"/>
    </location>
</feature>
<name>A0ABU5XZL5_9MYCO</name>
<keyword evidence="1" id="KW-1133">Transmembrane helix</keyword>
<protein>
    <submittedName>
        <fullName evidence="2">Uncharacterized protein</fullName>
    </submittedName>
</protein>
<keyword evidence="1" id="KW-0472">Membrane</keyword>